<keyword evidence="1" id="KW-0812">Transmembrane</keyword>
<feature type="transmembrane region" description="Helical" evidence="1">
    <location>
        <begin position="31"/>
        <end position="59"/>
    </location>
</feature>
<dbReference type="RefSeq" id="WP_349426864.1">
    <property type="nucleotide sequence ID" value="NZ_CP151632.1"/>
</dbReference>
<sequence length="60" mass="6255">MSAHTKGSARRLRALSTIQRSAPAPTALSRLLTVLTGAVLVSLGIWALVGIWAGIVGIFQ</sequence>
<organism evidence="2">
    <name type="scientific">Microbacterium sp. LWS13-1.2</name>
    <dbReference type="NCBI Taxonomy" id="3135264"/>
    <lineage>
        <taxon>Bacteria</taxon>
        <taxon>Bacillati</taxon>
        <taxon>Actinomycetota</taxon>
        <taxon>Actinomycetes</taxon>
        <taxon>Micrococcales</taxon>
        <taxon>Microbacteriaceae</taxon>
        <taxon>Microbacterium</taxon>
    </lineage>
</organism>
<accession>A0AAU6SGR6</accession>
<proteinExistence type="predicted"/>
<keyword evidence="1" id="KW-0472">Membrane</keyword>
<reference evidence="2" key="1">
    <citation type="submission" date="2024-04" db="EMBL/GenBank/DDBJ databases">
        <authorList>
            <person name="Roder T."/>
            <person name="Oberhansli S."/>
            <person name="Kreuzer M."/>
        </authorList>
    </citation>
    <scope>NUCLEOTIDE SEQUENCE</scope>
    <source>
        <strain evidence="2">LWS13-1.2</strain>
    </source>
</reference>
<evidence type="ECO:0000313" key="2">
    <source>
        <dbReference type="EMBL" id="WZO36063.1"/>
    </source>
</evidence>
<evidence type="ECO:0000256" key="1">
    <source>
        <dbReference type="SAM" id="Phobius"/>
    </source>
</evidence>
<gene>
    <name evidence="2" type="ORF">MRBLWS13_003779</name>
</gene>
<keyword evidence="1" id="KW-1133">Transmembrane helix</keyword>
<protein>
    <submittedName>
        <fullName evidence="2">Uncharacterized protein</fullName>
    </submittedName>
</protein>
<dbReference type="AlphaFoldDB" id="A0AAU6SGR6"/>
<dbReference type="EMBL" id="CP151632">
    <property type="protein sequence ID" value="WZO36063.1"/>
    <property type="molecule type" value="Genomic_DNA"/>
</dbReference>
<name>A0AAU6SGR6_9MICO</name>